<keyword evidence="4" id="KW-1185">Reference proteome</keyword>
<gene>
    <name evidence="3" type="primary">tynA_2</name>
    <name evidence="3" type="ORF">MOMUL_30650</name>
</gene>
<dbReference type="Proteomes" id="UP000075670">
    <property type="component" value="Unassembled WGS sequence"/>
</dbReference>
<protein>
    <submittedName>
        <fullName evidence="3">Primary amine oxidase</fullName>
        <ecNumber evidence="3">1.4.3.21</ecNumber>
    </submittedName>
</protein>
<comment type="caution">
    <text evidence="3">The sequence shown here is derived from an EMBL/GenBank/DDBJ whole genome shotgun (WGS) entry which is preliminary data.</text>
</comment>
<organism evidence="3 4">
    <name type="scientific">Moorella mulderi DSM 14980</name>
    <dbReference type="NCBI Taxonomy" id="1122241"/>
    <lineage>
        <taxon>Bacteria</taxon>
        <taxon>Bacillati</taxon>
        <taxon>Bacillota</taxon>
        <taxon>Clostridia</taxon>
        <taxon>Neomoorellales</taxon>
        <taxon>Neomoorellaceae</taxon>
        <taxon>Neomoorella</taxon>
    </lineage>
</organism>
<feature type="domain" description="Copper amine oxidase-like N-terminal" evidence="2">
    <location>
        <begin position="56"/>
        <end position="158"/>
    </location>
</feature>
<dbReference type="EC" id="1.4.3.21" evidence="3"/>
<dbReference type="Gene3D" id="3.30.457.10">
    <property type="entry name" value="Copper amine oxidase-like, N-terminal domain"/>
    <property type="match status" value="1"/>
</dbReference>
<evidence type="ECO:0000313" key="3">
    <source>
        <dbReference type="EMBL" id="KYH30491.1"/>
    </source>
</evidence>
<dbReference type="InterPro" id="IPR036582">
    <property type="entry name" value="Mao_N_sf"/>
</dbReference>
<reference evidence="3 4" key="1">
    <citation type="submission" date="2016-02" db="EMBL/GenBank/DDBJ databases">
        <title>Genome sequence of Moorella mulderi DSM 14980.</title>
        <authorList>
            <person name="Poehlein A."/>
            <person name="Daniel R."/>
        </authorList>
    </citation>
    <scope>NUCLEOTIDE SEQUENCE [LARGE SCALE GENOMIC DNA]</scope>
    <source>
        <strain evidence="3 4">DSM 14980</strain>
    </source>
</reference>
<dbReference type="EMBL" id="LTBC01000036">
    <property type="protein sequence ID" value="KYH30491.1"/>
    <property type="molecule type" value="Genomic_DNA"/>
</dbReference>
<dbReference type="AlphaFoldDB" id="A0A151AS61"/>
<dbReference type="Pfam" id="PF07833">
    <property type="entry name" value="Cu_amine_oxidN1"/>
    <property type="match status" value="1"/>
</dbReference>
<dbReference type="SUPFAM" id="SSF55383">
    <property type="entry name" value="Copper amine oxidase, domain N"/>
    <property type="match status" value="1"/>
</dbReference>
<sequence length="162" mass="18277">MTRKINLLIAFLLAVTLALAAGGVAEAKNVDAQFYVGYDFYSYTTYLSPDYKIVNSKMDVKTFTENGRAYVPVRYLAYGLGVAEKDVNWDEASQTVTLSMEGTTVKLQVGSKTLYINGNPQEMDVTPLMRDDRVFLPARFVAEAFGYEVYYWDNTVSIELKR</sequence>
<dbReference type="InterPro" id="IPR012854">
    <property type="entry name" value="Cu_amine_oxidase-like_N"/>
</dbReference>
<name>A0A151AS61_9FIRM</name>
<dbReference type="RefSeq" id="WP_062286220.1">
    <property type="nucleotide sequence ID" value="NZ_LTBC01000036.1"/>
</dbReference>
<keyword evidence="3" id="KW-0560">Oxidoreductase</keyword>
<feature type="chain" id="PRO_5039077431" evidence="1">
    <location>
        <begin position="21"/>
        <end position="162"/>
    </location>
</feature>
<feature type="signal peptide" evidence="1">
    <location>
        <begin position="1"/>
        <end position="20"/>
    </location>
</feature>
<evidence type="ECO:0000313" key="4">
    <source>
        <dbReference type="Proteomes" id="UP000075670"/>
    </source>
</evidence>
<dbReference type="GO" id="GO:0008131">
    <property type="term" value="F:primary methylamine oxidase activity"/>
    <property type="evidence" value="ECO:0007669"/>
    <property type="project" value="UniProtKB-EC"/>
</dbReference>
<accession>A0A151AS61</accession>
<proteinExistence type="predicted"/>
<evidence type="ECO:0000259" key="2">
    <source>
        <dbReference type="Pfam" id="PF07833"/>
    </source>
</evidence>
<dbReference type="PATRIC" id="fig|1122241.3.peg.3272"/>
<keyword evidence="1" id="KW-0732">Signal</keyword>
<evidence type="ECO:0000256" key="1">
    <source>
        <dbReference type="SAM" id="SignalP"/>
    </source>
</evidence>